<evidence type="ECO:0000256" key="1">
    <source>
        <dbReference type="ARBA" id="ARBA00023122"/>
    </source>
</evidence>
<dbReference type="Pfam" id="PF00571">
    <property type="entry name" value="CBS"/>
    <property type="match status" value="2"/>
</dbReference>
<evidence type="ECO:0000256" key="2">
    <source>
        <dbReference type="PROSITE-ProRule" id="PRU00703"/>
    </source>
</evidence>
<sequence>MWLDEVTREMHDHVKRALLFPNSDNQHLIKTVPHYKNTMKISEIAIRDLLPLSLMTTPCVSIQKQAKVEEAVGLLVPYLESMTDSLVVTGDKNEPVGIIGGREVIEKVLANPTSRIFDHTTAENIMSLQITKISGTTKLKEIIEEWQKTGRAFSIIPNSIGGYSAISARKILEIGKSSMTDMSISELPKKKTVTFSMDATVNEVIKLMLKHGTRKLLLENTNQFVSDRIIIEKIATDLNYLRNTDNFLDLPIVGFGLEYAKVITKDLKVNELASIMFGMMHPYAIFKDRTISPWDICLALLSERMQEYG</sequence>
<dbReference type="SUPFAM" id="SSF54631">
    <property type="entry name" value="CBS-domain pair"/>
    <property type="match status" value="1"/>
</dbReference>
<dbReference type="PANTHER" id="PTHR43080">
    <property type="entry name" value="CBS DOMAIN-CONTAINING PROTEIN CBSX3, MITOCHONDRIAL"/>
    <property type="match status" value="1"/>
</dbReference>
<evidence type="ECO:0000259" key="3">
    <source>
        <dbReference type="PROSITE" id="PS51371"/>
    </source>
</evidence>
<organism evidence="4 5">
    <name type="scientific">Candidatus Nitrosotenuis uzonensis</name>
    <dbReference type="NCBI Taxonomy" id="1407055"/>
    <lineage>
        <taxon>Archaea</taxon>
        <taxon>Nitrososphaerota</taxon>
        <taxon>Candidatus Nitrosotenuis</taxon>
    </lineage>
</organism>
<dbReference type="Gene3D" id="3.10.580.10">
    <property type="entry name" value="CBS-domain"/>
    <property type="match status" value="1"/>
</dbReference>
<dbReference type="PANTHER" id="PTHR43080:SF2">
    <property type="entry name" value="CBS DOMAIN-CONTAINING PROTEIN"/>
    <property type="match status" value="1"/>
</dbReference>
<name>A0A812F177_9ARCH</name>
<dbReference type="InterPro" id="IPR051257">
    <property type="entry name" value="Diverse_CBS-Domain"/>
</dbReference>
<dbReference type="InterPro" id="IPR000644">
    <property type="entry name" value="CBS_dom"/>
</dbReference>
<dbReference type="EMBL" id="CAJNAQ010000002">
    <property type="protein sequence ID" value="CAE6487250.1"/>
    <property type="molecule type" value="Genomic_DNA"/>
</dbReference>
<keyword evidence="1 2" id="KW-0129">CBS domain</keyword>
<accession>A0A812F177</accession>
<gene>
    <name evidence="4" type="ORF">NUZ5A_20285</name>
</gene>
<dbReference type="Proteomes" id="UP000655759">
    <property type="component" value="Unassembled WGS sequence"/>
</dbReference>
<evidence type="ECO:0000313" key="5">
    <source>
        <dbReference type="Proteomes" id="UP000655759"/>
    </source>
</evidence>
<evidence type="ECO:0000313" key="4">
    <source>
        <dbReference type="EMBL" id="CAE6487250.1"/>
    </source>
</evidence>
<feature type="domain" description="CBS" evidence="3">
    <location>
        <begin position="55"/>
        <end position="115"/>
    </location>
</feature>
<reference evidence="4" key="1">
    <citation type="submission" date="2021-02" db="EMBL/GenBank/DDBJ databases">
        <authorList>
            <person name="Han P."/>
        </authorList>
    </citation>
    <scope>NUCLEOTIDE SEQUENCE</scope>
    <source>
        <strain evidence="4">Candidatus Nitrosotenuis uzonensis 5A</strain>
    </source>
</reference>
<dbReference type="PROSITE" id="PS51371">
    <property type="entry name" value="CBS"/>
    <property type="match status" value="1"/>
</dbReference>
<dbReference type="InterPro" id="IPR046342">
    <property type="entry name" value="CBS_dom_sf"/>
</dbReference>
<comment type="caution">
    <text evidence="4">The sequence shown here is derived from an EMBL/GenBank/DDBJ whole genome shotgun (WGS) entry which is preliminary data.</text>
</comment>
<proteinExistence type="predicted"/>
<dbReference type="AlphaFoldDB" id="A0A812F177"/>
<protein>
    <recommendedName>
        <fullName evidence="3">CBS domain-containing protein</fullName>
    </recommendedName>
</protein>